<evidence type="ECO:0000256" key="2">
    <source>
        <dbReference type="ARBA" id="ARBA00012438"/>
    </source>
</evidence>
<evidence type="ECO:0000256" key="6">
    <source>
        <dbReference type="SAM" id="Phobius"/>
    </source>
</evidence>
<dbReference type="Gene3D" id="3.30.565.10">
    <property type="entry name" value="Histidine kinase-like ATPase, C-terminal domain"/>
    <property type="match status" value="1"/>
</dbReference>
<dbReference type="InterPro" id="IPR007891">
    <property type="entry name" value="CHASE3"/>
</dbReference>
<evidence type="ECO:0000259" key="7">
    <source>
        <dbReference type="PROSITE" id="PS50109"/>
    </source>
</evidence>
<dbReference type="InterPro" id="IPR036097">
    <property type="entry name" value="HisK_dim/P_sf"/>
</dbReference>
<dbReference type="Gene3D" id="1.10.287.130">
    <property type="match status" value="1"/>
</dbReference>
<reference evidence="9" key="1">
    <citation type="submission" date="2023-07" db="EMBL/GenBank/DDBJ databases">
        <authorList>
            <person name="Kim M.K."/>
        </authorList>
    </citation>
    <scope>NUCLEOTIDE SEQUENCE</scope>
    <source>
        <strain evidence="9">CA1-15</strain>
    </source>
</reference>
<sequence length="657" mass="69577">MSGTEGDSAFLQEAGDQTAGTAWRMILLVMMAVLGAAVLVGLIVTLATANTRRDEALKLQSHSYEVMILARTLSGTISGAEASLGRYVISGDQQLGQEYSERWQLAGTQIARLKQQASDNPAQVRLINELAAAYRARGRALEVIALSTNYKKNDQALGLYYQARKADSLPRIDRLLEEISDHEHDLLDSRTANAMRKVDQSNFFAKILVVFGVLIVIGAVVLGWLTIEAMKQEAIATADAEAERERAGLLEEAVTRATDELRAQEARMRQAQKMEAIGQLTGGIAHDFNNMLAVVMGGLELAKRQLGQDDELVEKHIDSATEGALRAAALTRRLLAFTREEALRTEPVDPGAVVAGMSDLLDRTLGDTIAVAVRDAGSGWQVRVDRLQLENVVLNLAVNARDAMDGRGTLTITTAGTTLSAGAVGDCPAGEYVSLSVTDTGAGMTPEVLERVFEPFFTTKPVGKGTGLGLSQVFAFTRQAEGEIALRSTPGEGTTVTLYLPRRDGKAAAPALQRPAPAVRQDVESGPLDILVVEDDPRVLASTIGALEELGHRATACNDPLAAPAMIAADPAISLVISDVLMPGQTGPEMIAGLLTQYPALTVVYVTGYAGDAGGEAEFGGHTVLRKPFTIAGLEAAIADAAAGSGRTMPLNGIAAE</sequence>
<evidence type="ECO:0000256" key="3">
    <source>
        <dbReference type="ARBA" id="ARBA00022553"/>
    </source>
</evidence>
<dbReference type="Pfam" id="PF05227">
    <property type="entry name" value="CHASE3"/>
    <property type="match status" value="1"/>
</dbReference>
<keyword evidence="9" id="KW-0547">Nucleotide-binding</keyword>
<dbReference type="InterPro" id="IPR003594">
    <property type="entry name" value="HATPase_dom"/>
</dbReference>
<dbReference type="RefSeq" id="WP_304560431.1">
    <property type="nucleotide sequence ID" value="NZ_JAUQSZ010000003.1"/>
</dbReference>
<evidence type="ECO:0000256" key="1">
    <source>
        <dbReference type="ARBA" id="ARBA00000085"/>
    </source>
</evidence>
<evidence type="ECO:0000256" key="4">
    <source>
        <dbReference type="PROSITE-ProRule" id="PRU00169"/>
    </source>
</evidence>
<evidence type="ECO:0000256" key="5">
    <source>
        <dbReference type="SAM" id="Coils"/>
    </source>
</evidence>
<dbReference type="EC" id="2.7.13.3" evidence="2"/>
<dbReference type="InterPro" id="IPR011006">
    <property type="entry name" value="CheY-like_superfamily"/>
</dbReference>
<dbReference type="SMART" id="SM00448">
    <property type="entry name" value="REC"/>
    <property type="match status" value="1"/>
</dbReference>
<dbReference type="PANTHER" id="PTHR43065">
    <property type="entry name" value="SENSOR HISTIDINE KINASE"/>
    <property type="match status" value="1"/>
</dbReference>
<name>A0ABT8ZWL5_9SPHN</name>
<organism evidence="9 10">
    <name type="scientific">Sphingomonas immobilis</name>
    <dbReference type="NCBI Taxonomy" id="3063997"/>
    <lineage>
        <taxon>Bacteria</taxon>
        <taxon>Pseudomonadati</taxon>
        <taxon>Pseudomonadota</taxon>
        <taxon>Alphaproteobacteria</taxon>
        <taxon>Sphingomonadales</taxon>
        <taxon>Sphingomonadaceae</taxon>
        <taxon>Sphingomonas</taxon>
    </lineage>
</organism>
<feature type="modified residue" description="4-aspartylphosphate" evidence="4">
    <location>
        <position position="579"/>
    </location>
</feature>
<feature type="transmembrane region" description="Helical" evidence="6">
    <location>
        <begin position="25"/>
        <end position="49"/>
    </location>
</feature>
<dbReference type="InterPro" id="IPR001789">
    <property type="entry name" value="Sig_transdc_resp-reg_receiver"/>
</dbReference>
<dbReference type="PANTHER" id="PTHR43065:SF42">
    <property type="entry name" value="TWO-COMPONENT SENSOR PPRA"/>
    <property type="match status" value="1"/>
</dbReference>
<comment type="caution">
    <text evidence="9">The sequence shown here is derived from an EMBL/GenBank/DDBJ whole genome shotgun (WGS) entry which is preliminary data.</text>
</comment>
<keyword evidence="6" id="KW-1133">Transmembrane helix</keyword>
<keyword evidence="6" id="KW-0812">Transmembrane</keyword>
<dbReference type="Gene3D" id="3.40.50.2300">
    <property type="match status" value="1"/>
</dbReference>
<keyword evidence="6" id="KW-0472">Membrane</keyword>
<evidence type="ECO:0000313" key="9">
    <source>
        <dbReference type="EMBL" id="MDO7841977.1"/>
    </source>
</evidence>
<keyword evidence="5" id="KW-0175">Coiled coil</keyword>
<protein>
    <recommendedName>
        <fullName evidence="2">histidine kinase</fullName>
        <ecNumber evidence="2">2.7.13.3</ecNumber>
    </recommendedName>
</protein>
<proteinExistence type="predicted"/>
<evidence type="ECO:0000259" key="8">
    <source>
        <dbReference type="PROSITE" id="PS50110"/>
    </source>
</evidence>
<dbReference type="PROSITE" id="PS50110">
    <property type="entry name" value="RESPONSE_REGULATORY"/>
    <property type="match status" value="1"/>
</dbReference>
<keyword evidence="10" id="KW-1185">Reference proteome</keyword>
<evidence type="ECO:0000313" key="10">
    <source>
        <dbReference type="Proteomes" id="UP001176468"/>
    </source>
</evidence>
<dbReference type="SUPFAM" id="SSF52172">
    <property type="entry name" value="CheY-like"/>
    <property type="match status" value="1"/>
</dbReference>
<dbReference type="Pfam" id="PF02518">
    <property type="entry name" value="HATPase_c"/>
    <property type="match status" value="1"/>
</dbReference>
<dbReference type="InterPro" id="IPR036890">
    <property type="entry name" value="HATPase_C_sf"/>
</dbReference>
<keyword evidence="9" id="KW-0067">ATP-binding</keyword>
<dbReference type="SMART" id="SM00388">
    <property type="entry name" value="HisKA"/>
    <property type="match status" value="1"/>
</dbReference>
<keyword evidence="3 4" id="KW-0597">Phosphoprotein</keyword>
<feature type="domain" description="Response regulatory" evidence="8">
    <location>
        <begin position="529"/>
        <end position="642"/>
    </location>
</feature>
<dbReference type="InterPro" id="IPR003661">
    <property type="entry name" value="HisK_dim/P_dom"/>
</dbReference>
<dbReference type="Pfam" id="PF00072">
    <property type="entry name" value="Response_reg"/>
    <property type="match status" value="1"/>
</dbReference>
<dbReference type="PRINTS" id="PR00344">
    <property type="entry name" value="BCTRLSENSOR"/>
</dbReference>
<dbReference type="SUPFAM" id="SSF55874">
    <property type="entry name" value="ATPase domain of HSP90 chaperone/DNA topoisomerase II/histidine kinase"/>
    <property type="match status" value="1"/>
</dbReference>
<gene>
    <name evidence="9" type="ORF">Q5H94_06550</name>
</gene>
<dbReference type="Proteomes" id="UP001176468">
    <property type="component" value="Unassembled WGS sequence"/>
</dbReference>
<dbReference type="EMBL" id="JAUQSZ010000003">
    <property type="protein sequence ID" value="MDO7841977.1"/>
    <property type="molecule type" value="Genomic_DNA"/>
</dbReference>
<feature type="coiled-coil region" evidence="5">
    <location>
        <begin position="247"/>
        <end position="274"/>
    </location>
</feature>
<dbReference type="PROSITE" id="PS50109">
    <property type="entry name" value="HIS_KIN"/>
    <property type="match status" value="1"/>
</dbReference>
<dbReference type="SUPFAM" id="SSF47384">
    <property type="entry name" value="Homodimeric domain of signal transducing histidine kinase"/>
    <property type="match status" value="1"/>
</dbReference>
<dbReference type="GO" id="GO:0005524">
    <property type="term" value="F:ATP binding"/>
    <property type="evidence" value="ECO:0007669"/>
    <property type="project" value="UniProtKB-KW"/>
</dbReference>
<dbReference type="CDD" id="cd00082">
    <property type="entry name" value="HisKA"/>
    <property type="match status" value="1"/>
</dbReference>
<dbReference type="InterPro" id="IPR005467">
    <property type="entry name" value="His_kinase_dom"/>
</dbReference>
<accession>A0ABT8ZWL5</accession>
<feature type="transmembrane region" description="Helical" evidence="6">
    <location>
        <begin position="203"/>
        <end position="225"/>
    </location>
</feature>
<dbReference type="SMART" id="SM00387">
    <property type="entry name" value="HATPase_c"/>
    <property type="match status" value="1"/>
</dbReference>
<feature type="domain" description="Histidine kinase" evidence="7">
    <location>
        <begin position="283"/>
        <end position="504"/>
    </location>
</feature>
<dbReference type="InterPro" id="IPR004358">
    <property type="entry name" value="Sig_transdc_His_kin-like_C"/>
</dbReference>
<comment type="catalytic activity">
    <reaction evidence="1">
        <text>ATP + protein L-histidine = ADP + protein N-phospho-L-histidine.</text>
        <dbReference type="EC" id="2.7.13.3"/>
    </reaction>
</comment>
<dbReference type="Pfam" id="PF00512">
    <property type="entry name" value="HisKA"/>
    <property type="match status" value="1"/>
</dbReference>